<evidence type="ECO:0000313" key="3">
    <source>
        <dbReference type="EMBL" id="WSB73360.1"/>
    </source>
</evidence>
<dbReference type="EMBL" id="CP109106">
    <property type="protein sequence ID" value="WSB73360.1"/>
    <property type="molecule type" value="Genomic_DNA"/>
</dbReference>
<dbReference type="InterPro" id="IPR050471">
    <property type="entry name" value="AB_hydrolase"/>
</dbReference>
<dbReference type="RefSeq" id="WP_326622954.1">
    <property type="nucleotide sequence ID" value="NZ_CP109106.1"/>
</dbReference>
<proteinExistence type="predicted"/>
<dbReference type="SUPFAM" id="SSF53474">
    <property type="entry name" value="alpha/beta-Hydrolases"/>
    <property type="match status" value="1"/>
</dbReference>
<evidence type="ECO:0000259" key="2">
    <source>
        <dbReference type="Pfam" id="PF00561"/>
    </source>
</evidence>
<dbReference type="InterPro" id="IPR029058">
    <property type="entry name" value="AB_hydrolase_fold"/>
</dbReference>
<keyword evidence="4" id="KW-1185">Reference proteome</keyword>
<dbReference type="Gene3D" id="3.40.50.1820">
    <property type="entry name" value="alpha/beta hydrolase"/>
    <property type="match status" value="1"/>
</dbReference>
<accession>A0ABZ1FTZ2</accession>
<dbReference type="Pfam" id="PF00561">
    <property type="entry name" value="Abhydrolase_1"/>
    <property type="match status" value="1"/>
</dbReference>
<gene>
    <name evidence="3" type="ORF">OG863_38455</name>
</gene>
<dbReference type="PANTHER" id="PTHR43433">
    <property type="entry name" value="HYDROLASE, ALPHA/BETA FOLD FAMILY PROTEIN"/>
    <property type="match status" value="1"/>
</dbReference>
<reference evidence="3 4" key="1">
    <citation type="submission" date="2022-10" db="EMBL/GenBank/DDBJ databases">
        <title>The complete genomes of actinobacterial strains from the NBC collection.</title>
        <authorList>
            <person name="Joergensen T.S."/>
            <person name="Alvarez Arevalo M."/>
            <person name="Sterndorff E.B."/>
            <person name="Faurdal D."/>
            <person name="Vuksanovic O."/>
            <person name="Mourched A.-S."/>
            <person name="Charusanti P."/>
            <person name="Shaw S."/>
            <person name="Blin K."/>
            <person name="Weber T."/>
        </authorList>
    </citation>
    <scope>NUCLEOTIDE SEQUENCE [LARGE SCALE GENOMIC DNA]</scope>
    <source>
        <strain evidence="3 4">NBC 01774</strain>
    </source>
</reference>
<dbReference type="Proteomes" id="UP001344251">
    <property type="component" value="Chromosome"/>
</dbReference>
<dbReference type="InterPro" id="IPR000073">
    <property type="entry name" value="AB_hydrolase_1"/>
</dbReference>
<evidence type="ECO:0000256" key="1">
    <source>
        <dbReference type="SAM" id="MobiDB-lite"/>
    </source>
</evidence>
<name>A0ABZ1FTZ2_9ACTN</name>
<sequence length="318" mass="33729">MTTWTPVRWARNGDIELAHDRLTEQQGGEPLLLVTGLGVSRLWWPGGLAEALAAQGFAVARYDQRDGGESTHLPPTATGNPLTALFRKRGESYTAEDMADDAIAVLDALGWDSAHLFGQSLGGAVAQRIALRHPRRVRTLTSVSAVPGDVAGLGTLRHIRLGTLGKLARMRFPATPEGDVEAGIALVRLLHSPAHPLDEQAARDMITGLADAGSHDRHSQSRQIGAQWHGPAISRIKVPTLVLHGADDPLVKPAAGRAVAARIPGAQFVSLPGVGHDLPEPVWKGVALRVRRLADRKGTGGIGRTERGGEGPRPEGSD</sequence>
<keyword evidence="3" id="KW-0378">Hydrolase</keyword>
<dbReference type="GO" id="GO:0016787">
    <property type="term" value="F:hydrolase activity"/>
    <property type="evidence" value="ECO:0007669"/>
    <property type="project" value="UniProtKB-KW"/>
</dbReference>
<dbReference type="PANTHER" id="PTHR43433:SF5">
    <property type="entry name" value="AB HYDROLASE-1 DOMAIN-CONTAINING PROTEIN"/>
    <property type="match status" value="1"/>
</dbReference>
<protein>
    <submittedName>
        <fullName evidence="3">Alpha/beta hydrolase</fullName>
    </submittedName>
</protein>
<evidence type="ECO:0000313" key="4">
    <source>
        <dbReference type="Proteomes" id="UP001344251"/>
    </source>
</evidence>
<dbReference type="PRINTS" id="PR00111">
    <property type="entry name" value="ABHYDROLASE"/>
</dbReference>
<feature type="domain" description="AB hydrolase-1" evidence="2">
    <location>
        <begin position="30"/>
        <end position="278"/>
    </location>
</feature>
<organism evidence="3 4">
    <name type="scientific">Streptomyces decoyicus</name>
    <dbReference type="NCBI Taxonomy" id="249567"/>
    <lineage>
        <taxon>Bacteria</taxon>
        <taxon>Bacillati</taxon>
        <taxon>Actinomycetota</taxon>
        <taxon>Actinomycetes</taxon>
        <taxon>Kitasatosporales</taxon>
        <taxon>Streptomycetaceae</taxon>
        <taxon>Streptomyces</taxon>
    </lineage>
</organism>
<feature type="region of interest" description="Disordered" evidence="1">
    <location>
        <begin position="296"/>
        <end position="318"/>
    </location>
</feature>